<evidence type="ECO:0000256" key="6">
    <source>
        <dbReference type="ARBA" id="ARBA00023163"/>
    </source>
</evidence>
<keyword evidence="11" id="KW-1185">Reference proteome</keyword>
<dbReference type="SMART" id="SM00717">
    <property type="entry name" value="SANT"/>
    <property type="match status" value="2"/>
</dbReference>
<keyword evidence="2" id="KW-0677">Repeat</keyword>
<evidence type="ECO:0000256" key="4">
    <source>
        <dbReference type="ARBA" id="ARBA00023125"/>
    </source>
</evidence>
<comment type="caution">
    <text evidence="10">The sequence shown here is derived from an EMBL/GenBank/DDBJ whole genome shotgun (WGS) entry which is preliminary data.</text>
</comment>
<gene>
    <name evidence="10" type="ORF">V6N12_027394</name>
</gene>
<reference evidence="10 11" key="1">
    <citation type="journal article" date="2024" name="G3 (Bethesda)">
        <title>Genome assembly of Hibiscus sabdariffa L. provides insights into metabolisms of medicinal natural products.</title>
        <authorList>
            <person name="Kim T."/>
        </authorList>
    </citation>
    <scope>NUCLEOTIDE SEQUENCE [LARGE SCALE GENOMIC DNA]</scope>
    <source>
        <strain evidence="10">TK-2024</strain>
        <tissue evidence="10">Old leaves</tissue>
    </source>
</reference>
<dbReference type="InterPro" id="IPR009057">
    <property type="entry name" value="Homeodomain-like_sf"/>
</dbReference>
<keyword evidence="4" id="KW-0238">DNA-binding</keyword>
<dbReference type="SUPFAM" id="SSF46689">
    <property type="entry name" value="Homeodomain-like"/>
    <property type="match status" value="1"/>
</dbReference>
<comment type="subcellular location">
    <subcellularLocation>
        <location evidence="1">Nucleus</location>
    </subcellularLocation>
</comment>
<evidence type="ECO:0000256" key="5">
    <source>
        <dbReference type="ARBA" id="ARBA00023159"/>
    </source>
</evidence>
<dbReference type="CDD" id="cd00167">
    <property type="entry name" value="SANT"/>
    <property type="match status" value="2"/>
</dbReference>
<evidence type="ECO:0000259" key="9">
    <source>
        <dbReference type="PROSITE" id="PS51294"/>
    </source>
</evidence>
<dbReference type="InterPro" id="IPR001005">
    <property type="entry name" value="SANT/Myb"/>
</dbReference>
<dbReference type="EMBL" id="JBBPBM010000023">
    <property type="protein sequence ID" value="KAK8546618.1"/>
    <property type="molecule type" value="Genomic_DNA"/>
</dbReference>
<proteinExistence type="predicted"/>
<evidence type="ECO:0000256" key="2">
    <source>
        <dbReference type="ARBA" id="ARBA00022737"/>
    </source>
</evidence>
<dbReference type="PROSITE" id="PS50090">
    <property type="entry name" value="MYB_LIKE"/>
    <property type="match status" value="2"/>
</dbReference>
<feature type="domain" description="HTH myb-type" evidence="9">
    <location>
        <begin position="7"/>
        <end position="61"/>
    </location>
</feature>
<keyword evidence="6" id="KW-0804">Transcription</keyword>
<accession>A0ABR2DWA5</accession>
<evidence type="ECO:0000259" key="8">
    <source>
        <dbReference type="PROSITE" id="PS50090"/>
    </source>
</evidence>
<evidence type="ECO:0000313" key="10">
    <source>
        <dbReference type="EMBL" id="KAK8546618.1"/>
    </source>
</evidence>
<sequence length="258" mass="29532">MEGSSLSVRKGAWTEKEDTLLKECIEKYGEGKWHKVPSRAGLNRCWKSCRLRWTNYLNPNIKRGAFADDEVDLIIRLHNLLGNRWSLIAGRLPGRTANDVKNYFNTQLVKKKVASSSDPNPHLNPSTPSFRVIKPRPLILSKNSFPVILGEDKKFNTTTTTTLASNNISVSANSDNNISYCFPDENNEVMWWDNLMMNEKEVDYLQDSMNNFNPSVLGDRPINEELECSTTCNLDEEDNYGNLDELYLDGELWDVFNQ</sequence>
<dbReference type="PANTHER" id="PTHR47999">
    <property type="entry name" value="TRANSCRIPTION FACTOR MYB8-RELATED-RELATED"/>
    <property type="match status" value="1"/>
</dbReference>
<feature type="domain" description="HTH myb-type" evidence="9">
    <location>
        <begin position="62"/>
        <end position="112"/>
    </location>
</feature>
<organism evidence="10 11">
    <name type="scientific">Hibiscus sabdariffa</name>
    <name type="common">roselle</name>
    <dbReference type="NCBI Taxonomy" id="183260"/>
    <lineage>
        <taxon>Eukaryota</taxon>
        <taxon>Viridiplantae</taxon>
        <taxon>Streptophyta</taxon>
        <taxon>Embryophyta</taxon>
        <taxon>Tracheophyta</taxon>
        <taxon>Spermatophyta</taxon>
        <taxon>Magnoliopsida</taxon>
        <taxon>eudicotyledons</taxon>
        <taxon>Gunneridae</taxon>
        <taxon>Pentapetalae</taxon>
        <taxon>rosids</taxon>
        <taxon>malvids</taxon>
        <taxon>Malvales</taxon>
        <taxon>Malvaceae</taxon>
        <taxon>Malvoideae</taxon>
        <taxon>Hibiscus</taxon>
    </lineage>
</organism>
<dbReference type="Gene3D" id="1.10.10.60">
    <property type="entry name" value="Homeodomain-like"/>
    <property type="match status" value="2"/>
</dbReference>
<feature type="domain" description="Myb-like" evidence="8">
    <location>
        <begin position="5"/>
        <end position="57"/>
    </location>
</feature>
<name>A0ABR2DWA5_9ROSI</name>
<evidence type="ECO:0000313" key="11">
    <source>
        <dbReference type="Proteomes" id="UP001472677"/>
    </source>
</evidence>
<dbReference type="PROSITE" id="PS51294">
    <property type="entry name" value="HTH_MYB"/>
    <property type="match status" value="2"/>
</dbReference>
<dbReference type="Proteomes" id="UP001472677">
    <property type="component" value="Unassembled WGS sequence"/>
</dbReference>
<dbReference type="InterPro" id="IPR017930">
    <property type="entry name" value="Myb_dom"/>
</dbReference>
<keyword evidence="5" id="KW-0010">Activator</keyword>
<evidence type="ECO:0000256" key="7">
    <source>
        <dbReference type="ARBA" id="ARBA00023242"/>
    </source>
</evidence>
<evidence type="ECO:0000256" key="1">
    <source>
        <dbReference type="ARBA" id="ARBA00004123"/>
    </source>
</evidence>
<feature type="domain" description="Myb-like" evidence="8">
    <location>
        <begin position="58"/>
        <end position="108"/>
    </location>
</feature>
<dbReference type="Pfam" id="PF00249">
    <property type="entry name" value="Myb_DNA-binding"/>
    <property type="match status" value="2"/>
</dbReference>
<keyword evidence="3" id="KW-0805">Transcription regulation</keyword>
<keyword evidence="7" id="KW-0539">Nucleus</keyword>
<dbReference type="InterPro" id="IPR015495">
    <property type="entry name" value="Myb_TF_plants"/>
</dbReference>
<protein>
    <submittedName>
        <fullName evidence="10">Uncharacterized protein</fullName>
    </submittedName>
</protein>
<dbReference type="PANTHER" id="PTHR47999:SF24">
    <property type="entry name" value="TRANSCRIPTION FACTOR MYB90"/>
    <property type="match status" value="1"/>
</dbReference>
<evidence type="ECO:0000256" key="3">
    <source>
        <dbReference type="ARBA" id="ARBA00023015"/>
    </source>
</evidence>